<proteinExistence type="predicted"/>
<evidence type="ECO:0000313" key="2">
    <source>
        <dbReference type="Proteomes" id="UP000521943"/>
    </source>
</evidence>
<name>A0A8H6MEJ8_9AGAR</name>
<reference evidence="1 2" key="1">
    <citation type="submission" date="2020-07" db="EMBL/GenBank/DDBJ databases">
        <title>Comparative genomics of pyrophilous fungi reveals a link between fire events and developmental genes.</title>
        <authorList>
            <consortium name="DOE Joint Genome Institute"/>
            <person name="Steindorff A.S."/>
            <person name="Carver A."/>
            <person name="Calhoun S."/>
            <person name="Stillman K."/>
            <person name="Liu H."/>
            <person name="Lipzen A."/>
            <person name="Pangilinan J."/>
            <person name="Labutti K."/>
            <person name="Bruns T.D."/>
            <person name="Grigoriev I.V."/>
        </authorList>
    </citation>
    <scope>NUCLEOTIDE SEQUENCE [LARGE SCALE GENOMIC DNA]</scope>
    <source>
        <strain evidence="1 2">CBS 144469</strain>
    </source>
</reference>
<keyword evidence="2" id="KW-1185">Reference proteome</keyword>
<protein>
    <submittedName>
        <fullName evidence="1">Uncharacterized protein</fullName>
    </submittedName>
</protein>
<dbReference type="AlphaFoldDB" id="A0A8H6MEJ8"/>
<accession>A0A8H6MEJ8</accession>
<organism evidence="1 2">
    <name type="scientific">Ephemerocybe angulata</name>
    <dbReference type="NCBI Taxonomy" id="980116"/>
    <lineage>
        <taxon>Eukaryota</taxon>
        <taxon>Fungi</taxon>
        <taxon>Dikarya</taxon>
        <taxon>Basidiomycota</taxon>
        <taxon>Agaricomycotina</taxon>
        <taxon>Agaricomycetes</taxon>
        <taxon>Agaricomycetidae</taxon>
        <taxon>Agaricales</taxon>
        <taxon>Agaricineae</taxon>
        <taxon>Psathyrellaceae</taxon>
        <taxon>Ephemerocybe</taxon>
    </lineage>
</organism>
<sequence>MLLKEAPYDYEYQEPCIELPRLDSLRLHLDTTPGIAKQFLDALKCKNLQSLDISNEGDTDVVPTYNLIKRSECALREIKIESLCPSYGTAYEEDLSKLILSQAETLEVLHLHTLLMEFDWFGSLTAPNLRELDFLCFGLDETHWSRFGPRKDYNKDPDAEDLALRLLRWVQMWSIEDGEPGSKKSNPRKSQLTTRFCASASTMTFHDFYRPGREYYRPTSVALPQEVNDLKDELVGSGIKVEIEWWVHNWAAAGYETQRLKAMKSQL</sequence>
<gene>
    <name evidence="1" type="ORF">DFP72DRAFT_868353</name>
</gene>
<dbReference type="EMBL" id="JACGCI010000002">
    <property type="protein sequence ID" value="KAF6765695.1"/>
    <property type="molecule type" value="Genomic_DNA"/>
</dbReference>
<evidence type="ECO:0000313" key="1">
    <source>
        <dbReference type="EMBL" id="KAF6765695.1"/>
    </source>
</evidence>
<dbReference type="Proteomes" id="UP000521943">
    <property type="component" value="Unassembled WGS sequence"/>
</dbReference>
<comment type="caution">
    <text evidence="1">The sequence shown here is derived from an EMBL/GenBank/DDBJ whole genome shotgun (WGS) entry which is preliminary data.</text>
</comment>